<sequence length="65" mass="7439">MATQTISNVLEIDTGKRQRIVELPFEIEPENDGLGCIRGFAFAMLFNVVLAMTIFGAWEIWKHLR</sequence>
<organism evidence="2 3">
    <name type="scientific">Acidipila rosea</name>
    <dbReference type="NCBI Taxonomy" id="768535"/>
    <lineage>
        <taxon>Bacteria</taxon>
        <taxon>Pseudomonadati</taxon>
        <taxon>Acidobacteriota</taxon>
        <taxon>Terriglobia</taxon>
        <taxon>Terriglobales</taxon>
        <taxon>Acidobacteriaceae</taxon>
        <taxon>Acidipila</taxon>
    </lineage>
</organism>
<dbReference type="Proteomes" id="UP000295210">
    <property type="component" value="Unassembled WGS sequence"/>
</dbReference>
<keyword evidence="1" id="KW-1133">Transmembrane helix</keyword>
<protein>
    <submittedName>
        <fullName evidence="2">Uncharacterized protein</fullName>
    </submittedName>
</protein>
<proteinExistence type="predicted"/>
<dbReference type="OrthoDB" id="10004112at2"/>
<gene>
    <name evidence="2" type="ORF">C7378_3451</name>
</gene>
<keyword evidence="1" id="KW-0472">Membrane</keyword>
<keyword evidence="3" id="KW-1185">Reference proteome</keyword>
<dbReference type="RefSeq" id="WP_131999344.1">
    <property type="nucleotide sequence ID" value="NZ_SMGK01000008.1"/>
</dbReference>
<evidence type="ECO:0000313" key="3">
    <source>
        <dbReference type="Proteomes" id="UP000295210"/>
    </source>
</evidence>
<dbReference type="EMBL" id="SMGK01000008">
    <property type="protein sequence ID" value="TCK69705.1"/>
    <property type="molecule type" value="Genomic_DNA"/>
</dbReference>
<accession>A0A4R1KWP2</accession>
<keyword evidence="1" id="KW-0812">Transmembrane</keyword>
<evidence type="ECO:0000256" key="1">
    <source>
        <dbReference type="SAM" id="Phobius"/>
    </source>
</evidence>
<evidence type="ECO:0000313" key="2">
    <source>
        <dbReference type="EMBL" id="TCK69705.1"/>
    </source>
</evidence>
<reference evidence="2 3" key="1">
    <citation type="submission" date="2019-03" db="EMBL/GenBank/DDBJ databases">
        <title>Genomic Encyclopedia of Type Strains, Phase IV (KMG-IV): sequencing the most valuable type-strain genomes for metagenomic binning, comparative biology and taxonomic classification.</title>
        <authorList>
            <person name="Goeker M."/>
        </authorList>
    </citation>
    <scope>NUCLEOTIDE SEQUENCE [LARGE SCALE GENOMIC DNA]</scope>
    <source>
        <strain evidence="2 3">DSM 103428</strain>
    </source>
</reference>
<name>A0A4R1KWP2_9BACT</name>
<dbReference type="AlphaFoldDB" id="A0A4R1KWP2"/>
<comment type="caution">
    <text evidence="2">The sequence shown here is derived from an EMBL/GenBank/DDBJ whole genome shotgun (WGS) entry which is preliminary data.</text>
</comment>
<feature type="transmembrane region" description="Helical" evidence="1">
    <location>
        <begin position="40"/>
        <end position="61"/>
    </location>
</feature>